<dbReference type="AlphaFoldDB" id="A0AAD1MDP7"/>
<gene>
    <name evidence="3" type="ORF">MAIC_56050</name>
</gene>
<reference evidence="3 4" key="1">
    <citation type="journal article" date="2019" name="Emerg. Microbes Infect.">
        <title>Comprehensive subspecies identification of 175 nontuberculous mycobacteria species based on 7547 genomic profiles.</title>
        <authorList>
            <person name="Matsumoto Y."/>
            <person name="Kinjo T."/>
            <person name="Motooka D."/>
            <person name="Nabeya D."/>
            <person name="Jung N."/>
            <person name="Uechi K."/>
            <person name="Horii T."/>
            <person name="Iida T."/>
            <person name="Fujita J."/>
            <person name="Nakamura S."/>
        </authorList>
    </citation>
    <scope>NUCLEOTIDE SEQUENCE [LARGE SCALE GENOMIC DNA]</scope>
    <source>
        <strain evidence="3 4">JCM 6376</strain>
    </source>
</reference>
<evidence type="ECO:0000256" key="1">
    <source>
        <dbReference type="SAM" id="MobiDB-lite"/>
    </source>
</evidence>
<organism evidence="3 4">
    <name type="scientific">Mycolicibacterium aichiense</name>
    <dbReference type="NCBI Taxonomy" id="1799"/>
    <lineage>
        <taxon>Bacteria</taxon>
        <taxon>Bacillati</taxon>
        <taxon>Actinomycetota</taxon>
        <taxon>Actinomycetes</taxon>
        <taxon>Mycobacteriales</taxon>
        <taxon>Mycobacteriaceae</taxon>
        <taxon>Mycolicibacterium</taxon>
    </lineage>
</organism>
<keyword evidence="2" id="KW-1133">Transmembrane helix</keyword>
<name>A0AAD1MDP7_9MYCO</name>
<dbReference type="EMBL" id="AP022561">
    <property type="protein sequence ID" value="BBX10802.1"/>
    <property type="molecule type" value="Genomic_DNA"/>
</dbReference>
<proteinExistence type="predicted"/>
<keyword evidence="4" id="KW-1185">Reference proteome</keyword>
<evidence type="ECO:0000256" key="2">
    <source>
        <dbReference type="SAM" id="Phobius"/>
    </source>
</evidence>
<dbReference type="RefSeq" id="WP_115317986.1">
    <property type="nucleotide sequence ID" value="NZ_AP022561.1"/>
</dbReference>
<evidence type="ECO:0000313" key="4">
    <source>
        <dbReference type="Proteomes" id="UP000467327"/>
    </source>
</evidence>
<sequence length="93" mass="9652">MRIVVVVALAGLIALVVAVLTDSTYAAVAVVVLAVAGIVLLLRDWRADHKRAAASETAEVPHHEPVDPSMSPELFAPDISADGRGPSSDARAD</sequence>
<feature type="region of interest" description="Disordered" evidence="1">
    <location>
        <begin position="53"/>
        <end position="93"/>
    </location>
</feature>
<protein>
    <recommendedName>
        <fullName evidence="5">Transmembrane protein</fullName>
    </recommendedName>
</protein>
<accession>A0AAD1MDP7</accession>
<dbReference type="KEGG" id="maic:MAIC_56050"/>
<keyword evidence="2" id="KW-0812">Transmembrane</keyword>
<feature type="transmembrane region" description="Helical" evidence="2">
    <location>
        <begin position="24"/>
        <end position="42"/>
    </location>
</feature>
<dbReference type="Proteomes" id="UP000467327">
    <property type="component" value="Chromosome"/>
</dbReference>
<feature type="compositionally biased region" description="Basic and acidic residues" evidence="1">
    <location>
        <begin position="53"/>
        <end position="66"/>
    </location>
</feature>
<keyword evidence="2" id="KW-0472">Membrane</keyword>
<evidence type="ECO:0008006" key="5">
    <source>
        <dbReference type="Google" id="ProtNLM"/>
    </source>
</evidence>
<evidence type="ECO:0000313" key="3">
    <source>
        <dbReference type="EMBL" id="BBX10802.1"/>
    </source>
</evidence>